<accession>A0A9Q4C1B6</accession>
<dbReference type="AlphaFoldDB" id="A0A9Q4C1B6"/>
<protein>
    <recommendedName>
        <fullName evidence="4">Sporulation control protein</fullName>
    </recommendedName>
</protein>
<keyword evidence="3" id="KW-1185">Reference proteome</keyword>
<proteinExistence type="predicted"/>
<keyword evidence="1" id="KW-0472">Membrane</keyword>
<evidence type="ECO:0008006" key="4">
    <source>
        <dbReference type="Google" id="ProtNLM"/>
    </source>
</evidence>
<reference evidence="2" key="1">
    <citation type="submission" date="2022-09" db="EMBL/GenBank/DDBJ databases">
        <title>Haloadaptaus new haloarchaeum isolated from saline soil.</title>
        <authorList>
            <person name="Duran-Viseras A."/>
            <person name="Sanchez-Porro C."/>
            <person name="Ventosa A."/>
        </authorList>
    </citation>
    <scope>NUCLEOTIDE SEQUENCE</scope>
    <source>
        <strain evidence="2">F3-133</strain>
    </source>
</reference>
<dbReference type="Proteomes" id="UP001149411">
    <property type="component" value="Unassembled WGS sequence"/>
</dbReference>
<evidence type="ECO:0000256" key="1">
    <source>
        <dbReference type="SAM" id="Phobius"/>
    </source>
</evidence>
<name>A0A9Q4C1B6_9EURY</name>
<evidence type="ECO:0000313" key="3">
    <source>
        <dbReference type="Proteomes" id="UP001149411"/>
    </source>
</evidence>
<keyword evidence="1" id="KW-1133">Transmembrane helix</keyword>
<sequence>MPSVSLVGIAYLVLQAFVAELVRREADSHGMRSPITLAVVAFVLSIGTTFALNSILAVLVLQATAIVVYLAAKPERRPRPN</sequence>
<feature type="transmembrane region" description="Helical" evidence="1">
    <location>
        <begin position="42"/>
        <end position="72"/>
    </location>
</feature>
<gene>
    <name evidence="2" type="ORF">EGH25_01995</name>
</gene>
<dbReference type="RefSeq" id="WP_266085800.1">
    <property type="nucleotide sequence ID" value="NZ_RKLV01000002.1"/>
</dbReference>
<keyword evidence="1" id="KW-0812">Transmembrane</keyword>
<comment type="caution">
    <text evidence="2">The sequence shown here is derived from an EMBL/GenBank/DDBJ whole genome shotgun (WGS) entry which is preliminary data.</text>
</comment>
<dbReference type="EMBL" id="RKLV01000002">
    <property type="protein sequence ID" value="MCX2818127.1"/>
    <property type="molecule type" value="Genomic_DNA"/>
</dbReference>
<evidence type="ECO:0000313" key="2">
    <source>
        <dbReference type="EMBL" id="MCX2818127.1"/>
    </source>
</evidence>
<organism evidence="2 3">
    <name type="scientific">Halorutilus salinus</name>
    <dbReference type="NCBI Taxonomy" id="2487751"/>
    <lineage>
        <taxon>Archaea</taxon>
        <taxon>Methanobacteriati</taxon>
        <taxon>Methanobacteriota</taxon>
        <taxon>Stenosarchaea group</taxon>
        <taxon>Halobacteria</taxon>
        <taxon>Halorutilales</taxon>
        <taxon>Halorutilaceae</taxon>
        <taxon>Halorutilus</taxon>
    </lineage>
</organism>